<evidence type="ECO:0000313" key="4">
    <source>
        <dbReference type="Proteomes" id="UP000683417"/>
    </source>
</evidence>
<feature type="compositionally biased region" description="Basic and acidic residues" evidence="1">
    <location>
        <begin position="127"/>
        <end position="140"/>
    </location>
</feature>
<reference evidence="3" key="1">
    <citation type="submission" date="2020-10" db="EMBL/GenBank/DDBJ databases">
        <authorList>
            <person name="Muller C M."/>
        </authorList>
    </citation>
    <scope>NUCLEOTIDE SEQUENCE</scope>
    <source>
        <strain evidence="3">THUN-12</strain>
    </source>
</reference>
<feature type="compositionally biased region" description="Basic and acidic residues" evidence="1">
    <location>
        <begin position="392"/>
        <end position="414"/>
    </location>
</feature>
<dbReference type="GO" id="GO:0005681">
    <property type="term" value="C:spliceosomal complex"/>
    <property type="evidence" value="ECO:0007669"/>
    <property type="project" value="TreeGrafter"/>
</dbReference>
<feature type="compositionally biased region" description="Basic and acidic residues" evidence="1">
    <location>
        <begin position="150"/>
        <end position="182"/>
    </location>
</feature>
<feature type="compositionally biased region" description="Basic residues" evidence="1">
    <location>
        <begin position="333"/>
        <end position="342"/>
    </location>
</feature>
<proteinExistence type="predicted"/>
<dbReference type="Proteomes" id="UP000683417">
    <property type="component" value="Unassembled WGS sequence"/>
</dbReference>
<dbReference type="InterPro" id="IPR002483">
    <property type="entry name" value="PWI_dom"/>
</dbReference>
<evidence type="ECO:0000313" key="3">
    <source>
        <dbReference type="EMBL" id="CAD6503969.1"/>
    </source>
</evidence>
<feature type="compositionally biased region" description="Basic and acidic residues" evidence="1">
    <location>
        <begin position="215"/>
        <end position="226"/>
    </location>
</feature>
<feature type="domain" description="PWI" evidence="2">
    <location>
        <begin position="12"/>
        <end position="111"/>
    </location>
</feature>
<dbReference type="EMBL" id="CAJHIT010000008">
    <property type="protein sequence ID" value="CAD6503969.1"/>
    <property type="molecule type" value="Genomic_DNA"/>
</dbReference>
<comment type="caution">
    <text evidence="3">The sequence shown here is derived from an EMBL/GenBank/DDBJ whole genome shotgun (WGS) entry which is preliminary data.</text>
</comment>
<protein>
    <submittedName>
        <fullName evidence="3">BgTH12-05711</fullName>
    </submittedName>
</protein>
<evidence type="ECO:0000259" key="2">
    <source>
        <dbReference type="PROSITE" id="PS51025"/>
    </source>
</evidence>
<sequence>MACSVDAKLLKSTKFPPEFNQKVDMQKVNAEVMKKWIAGKISEILGNDDDVVIELCFNLIEGSRYPDIKKTQIQLTGFLDKDTAGFCKELWKLCLSAQENPQGVPKELLEAKKLELIQEKLEAGKAAEEARKKREAEQHQQQDNSKIRSRQNEREDRSNRGERGEYGDRNSRGGRRDSWRGGFADRDIDRRRIDRYNGRAFDRRSRRYSRSPPPRQRDSREMDSLRPIRGPDTYIPPHRFERRKTSISDSRSSSATRSRSRSPTRRRPQSPSRNRSPIPRRKSITPPRRVDSYRGRGERSAKGKGFERRAARRSPSYSNSSRSRSYSRSPSPAKRRRPKPKTKSPSPSISRRVRRVRSRSRSSSSSRSPTRTHRRRRSRSRARTRASPSPDSDNHVPNKQPETRRDRGHNEYRLTRSRSITPHERRNSWRNRSRSRDHGERIRKRRRSIQRYEPVNRRRQNASADSPPNEKKEKKADLYESDRRSPGRDLKRGKKLEVVTKDTSKNQ</sequence>
<dbReference type="PANTHER" id="PTHR23148">
    <property type="entry name" value="SERINE/ARGININE REGULATED NUCLEAR MATRIX PROTEIN"/>
    <property type="match status" value="1"/>
</dbReference>
<dbReference type="AlphaFoldDB" id="A0A9W4DLG8"/>
<feature type="region of interest" description="Disordered" evidence="1">
    <location>
        <begin position="127"/>
        <end position="182"/>
    </location>
</feature>
<feature type="compositionally biased region" description="Basic residues" evidence="1">
    <location>
        <begin position="351"/>
        <end position="360"/>
    </location>
</feature>
<dbReference type="PROSITE" id="PS51025">
    <property type="entry name" value="PWI"/>
    <property type="match status" value="1"/>
</dbReference>
<dbReference type="SMART" id="SM00311">
    <property type="entry name" value="PWI"/>
    <property type="match status" value="1"/>
</dbReference>
<gene>
    <name evidence="3" type="ORF">BGTH12_LOCUS5327</name>
</gene>
<feature type="region of interest" description="Disordered" evidence="1">
    <location>
        <begin position="202"/>
        <end position="507"/>
    </location>
</feature>
<feature type="compositionally biased region" description="Low complexity" evidence="1">
    <location>
        <begin position="247"/>
        <end position="257"/>
    </location>
</feature>
<dbReference type="Pfam" id="PF01480">
    <property type="entry name" value="PWI"/>
    <property type="match status" value="1"/>
</dbReference>
<organism evidence="3 4">
    <name type="scientific">Blumeria graminis f. sp. triticale</name>
    <dbReference type="NCBI Taxonomy" id="1689686"/>
    <lineage>
        <taxon>Eukaryota</taxon>
        <taxon>Fungi</taxon>
        <taxon>Dikarya</taxon>
        <taxon>Ascomycota</taxon>
        <taxon>Pezizomycotina</taxon>
        <taxon>Leotiomycetes</taxon>
        <taxon>Erysiphales</taxon>
        <taxon>Erysiphaceae</taxon>
        <taxon>Blumeria</taxon>
    </lineage>
</organism>
<accession>A0A9W4DLG8</accession>
<evidence type="ECO:0000256" key="1">
    <source>
        <dbReference type="SAM" id="MobiDB-lite"/>
    </source>
</evidence>
<dbReference type="GO" id="GO:0003723">
    <property type="term" value="F:RNA binding"/>
    <property type="evidence" value="ECO:0007669"/>
    <property type="project" value="TreeGrafter"/>
</dbReference>
<feature type="compositionally biased region" description="Basic and acidic residues" evidence="1">
    <location>
        <begin position="468"/>
        <end position="507"/>
    </location>
</feature>
<feature type="compositionally biased region" description="Low complexity" evidence="1">
    <location>
        <begin position="313"/>
        <end position="332"/>
    </location>
</feature>
<feature type="compositionally biased region" description="Basic residues" evidence="1">
    <location>
        <begin position="370"/>
        <end position="384"/>
    </location>
</feature>
<dbReference type="GO" id="GO:0048024">
    <property type="term" value="P:regulation of mRNA splicing, via spliceosome"/>
    <property type="evidence" value="ECO:0007669"/>
    <property type="project" value="TreeGrafter"/>
</dbReference>
<dbReference type="PANTHER" id="PTHR23148:SF0">
    <property type="entry name" value="SERINE_ARGININE REPETITIVE MATRIX PROTEIN 1"/>
    <property type="match status" value="1"/>
</dbReference>
<name>A0A9W4DLG8_BLUGR</name>
<dbReference type="InterPro" id="IPR052225">
    <property type="entry name" value="Ser/Arg_repetitive_matrix"/>
</dbReference>
<feature type="compositionally biased region" description="Basic and acidic residues" evidence="1">
    <location>
        <begin position="288"/>
        <end position="309"/>
    </location>
</feature>
<feature type="compositionally biased region" description="Basic residues" evidence="1">
    <location>
        <begin position="258"/>
        <end position="268"/>
    </location>
</feature>